<evidence type="ECO:0008006" key="4">
    <source>
        <dbReference type="Google" id="ProtNLM"/>
    </source>
</evidence>
<feature type="region of interest" description="Disordered" evidence="1">
    <location>
        <begin position="238"/>
        <end position="361"/>
    </location>
</feature>
<dbReference type="AlphaFoldDB" id="A0A1Y6LZQ0"/>
<gene>
    <name evidence="2" type="ORF">ZT1A5_G10366</name>
</gene>
<feature type="compositionally biased region" description="Polar residues" evidence="1">
    <location>
        <begin position="318"/>
        <end position="333"/>
    </location>
</feature>
<evidence type="ECO:0000313" key="3">
    <source>
        <dbReference type="Proteomes" id="UP000215453"/>
    </source>
</evidence>
<name>A0A1Y6LZQ0_ZYMTR</name>
<proteinExistence type="predicted"/>
<sequence length="402" mass="44936">MPEPRPRARHPRALSTRSSRRLDHWPLIDSIEELKSTTLLQKYITLWHIYRPYRLRATRHGNALWEPPLNLSRDPDRRTLHAQEIELASHLRLPCAQYLSVKRGMFHGKLRALKAGASFGPTQYGRVAAAGAVLGRLYESLGWFEEKWFTPWMEINEERYLGPGAQPSVASPSSATGSATDDQAHALRTLPQLMGSMTLSAAPEHSVIAKEMPRSSAPSTTATTKGRALQRHMLRKLQAYNKAPVPRKFTVHERSQESYSSSLRPASSSHQLPNSRGTTTARAKTRGQVEHLEGQRPIGVTKIKSGRSRKHRSVAKGNRSSSIAGPQGVSVSTLPPKPRDIKPRDIEPREKAETTKEKATNAIRQKLAIAMRRQPRIPNAQFFAARRDEGPIVSETQAHSEV</sequence>
<evidence type="ECO:0000256" key="1">
    <source>
        <dbReference type="SAM" id="MobiDB-lite"/>
    </source>
</evidence>
<dbReference type="Proteomes" id="UP000215453">
    <property type="component" value="Chromosome 11"/>
</dbReference>
<accession>A0A1Y6LZQ0</accession>
<dbReference type="InterPro" id="IPR009057">
    <property type="entry name" value="Homeodomain-like_sf"/>
</dbReference>
<dbReference type="EMBL" id="LT882686">
    <property type="protein sequence ID" value="SMY28920.1"/>
    <property type="molecule type" value="Genomic_DNA"/>
</dbReference>
<reference evidence="2 3" key="1">
    <citation type="submission" date="2016-10" db="EMBL/GenBank/DDBJ databases">
        <authorList>
            <person name="Varghese N."/>
        </authorList>
    </citation>
    <scope>NUCLEOTIDE SEQUENCE [LARGE SCALE GENOMIC DNA]</scope>
</reference>
<dbReference type="Gene3D" id="1.10.10.10">
    <property type="entry name" value="Winged helix-like DNA-binding domain superfamily/Winged helix DNA-binding domain"/>
    <property type="match status" value="1"/>
</dbReference>
<evidence type="ECO:0000313" key="2">
    <source>
        <dbReference type="EMBL" id="SMY28920.1"/>
    </source>
</evidence>
<organism evidence="2 3">
    <name type="scientific">Zymoseptoria tritici ST99CH_1A5</name>
    <dbReference type="NCBI Taxonomy" id="1276529"/>
    <lineage>
        <taxon>Eukaryota</taxon>
        <taxon>Fungi</taxon>
        <taxon>Dikarya</taxon>
        <taxon>Ascomycota</taxon>
        <taxon>Pezizomycotina</taxon>
        <taxon>Dothideomycetes</taxon>
        <taxon>Dothideomycetidae</taxon>
        <taxon>Mycosphaerellales</taxon>
        <taxon>Mycosphaerellaceae</taxon>
        <taxon>Zymoseptoria</taxon>
    </lineage>
</organism>
<feature type="compositionally biased region" description="Basic residues" evidence="1">
    <location>
        <begin position="304"/>
        <end position="314"/>
    </location>
</feature>
<protein>
    <recommendedName>
        <fullName evidence="4">SWIRM domain-containing protein</fullName>
    </recommendedName>
</protein>
<dbReference type="SUPFAM" id="SSF46689">
    <property type="entry name" value="Homeodomain-like"/>
    <property type="match status" value="1"/>
</dbReference>
<dbReference type="InterPro" id="IPR036388">
    <property type="entry name" value="WH-like_DNA-bd_sf"/>
</dbReference>
<feature type="compositionally biased region" description="Basic and acidic residues" evidence="1">
    <location>
        <begin position="337"/>
        <end position="359"/>
    </location>
</feature>
<feature type="compositionally biased region" description="Low complexity" evidence="1">
    <location>
        <begin position="258"/>
        <end position="269"/>
    </location>
</feature>